<dbReference type="EMBL" id="KC544815">
    <property type="protein sequence ID" value="AGN32877.1"/>
    <property type="molecule type" value="Genomic_DNA"/>
</dbReference>
<protein>
    <submittedName>
        <fullName evidence="1">Uncharacterized protein</fullName>
    </submittedName>
</protein>
<proteinExistence type="predicted"/>
<organism evidence="1">
    <name type="scientific">Trypanosoma rangeli</name>
    <dbReference type="NCBI Taxonomy" id="5698"/>
    <lineage>
        <taxon>Eukaryota</taxon>
        <taxon>Discoba</taxon>
        <taxon>Euglenozoa</taxon>
        <taxon>Kinetoplastea</taxon>
        <taxon>Metakinetoplastina</taxon>
        <taxon>Trypanosomatida</taxon>
        <taxon>Trypanosomatidae</taxon>
        <taxon>Trypanosoma</taxon>
        <taxon>Herpetosoma</taxon>
    </lineage>
</organism>
<accession>R9TKY2</accession>
<evidence type="ECO:0000313" key="1">
    <source>
        <dbReference type="EMBL" id="AGN32877.1"/>
    </source>
</evidence>
<reference evidence="1" key="1">
    <citation type="submission" date="2013-01" db="EMBL/GenBank/DDBJ databases">
        <title>Unveiling the Trypanosoma rangeli genome, the neglected and avirulent trypanosome of mammals.</title>
        <authorList>
            <person name="Stoco P.H."/>
            <person name="Wagner G."/>
            <person name="Gerber A."/>
            <person name="Zaha A."/>
            <person name="Monteiro K.M."/>
            <person name="Thompson C."/>
            <person name="Bartholomeu D.C."/>
            <person name="Bahia D."/>
            <person name="Loreto E."/>
            <person name="Prestes E.B."/>
            <person name="De Moraes M.H."/>
            <person name="Lueckemeyer D.D."/>
            <person name="Lima F.M."/>
            <person name="Vallejo G.A."/>
            <person name="Silveira Filho J.F."/>
            <person name="Tyler K.M."/>
            <person name="Almeida L.G."/>
            <person name="Steindel M."/>
            <person name="Ortiz M.F.D.E."/>
            <person name="Siervo M.A."/>
            <person name="Cunha O.L.D.E."/>
            <person name="Neto R."/>
            <person name="Rodrigues-Luiz G."/>
            <person name="Teixeira S.M."/>
            <person name="Silva R."/>
            <person name="Murta S.M."/>
            <person name="Sincero T.C."/>
            <person name="Mendes T.A."/>
            <person name="Urmenyi T.P."/>
            <person name="Da Rocha W.D."/>
            <person name="Vasconcellos A.T."/>
            <person name="Grisard E.C."/>
        </authorList>
    </citation>
    <scope>NUCLEOTIDE SEQUENCE</scope>
</reference>
<dbReference type="AlphaFoldDB" id="R9TKY2"/>
<name>R9TKY2_TRYRA</name>
<sequence>MANNFWSTVLHWTYARGYIRVPIVLAVPIVFNKYGLYLFEPAFQYWNAGHNQCDIWNRLKEKVAQMEQEEGEEEATE</sequence>